<dbReference type="PROSITE" id="PS00092">
    <property type="entry name" value="N6_MTASE"/>
    <property type="match status" value="1"/>
</dbReference>
<dbReference type="GO" id="GO:0008168">
    <property type="term" value="F:methyltransferase activity"/>
    <property type="evidence" value="ECO:0007669"/>
    <property type="project" value="InterPro"/>
</dbReference>
<dbReference type="GeneID" id="8437753"/>
<organism evidence="1 2">
    <name type="scientific">Uncinocarpus reesii (strain UAMH 1704)</name>
    <dbReference type="NCBI Taxonomy" id="336963"/>
    <lineage>
        <taxon>Eukaryota</taxon>
        <taxon>Fungi</taxon>
        <taxon>Dikarya</taxon>
        <taxon>Ascomycota</taxon>
        <taxon>Pezizomycotina</taxon>
        <taxon>Eurotiomycetes</taxon>
        <taxon>Eurotiomycetidae</taxon>
        <taxon>Onygenales</taxon>
        <taxon>Onygenaceae</taxon>
        <taxon>Uncinocarpus</taxon>
    </lineage>
</organism>
<dbReference type="OrthoDB" id="269872at2759"/>
<dbReference type="SUPFAM" id="SSF53335">
    <property type="entry name" value="S-adenosyl-L-methionine-dependent methyltransferases"/>
    <property type="match status" value="1"/>
</dbReference>
<dbReference type="PANTHER" id="PTHR18895:SF74">
    <property type="entry name" value="MTRF1L RELEASE FACTOR GLUTAMINE METHYLTRANSFERASE"/>
    <property type="match status" value="1"/>
</dbReference>
<dbReference type="STRING" id="336963.C4JP63"/>
<dbReference type="AlphaFoldDB" id="C4JP63"/>
<dbReference type="Proteomes" id="UP000002058">
    <property type="component" value="Unassembled WGS sequence"/>
</dbReference>
<dbReference type="OMA" id="MPRIPYS"/>
<proteinExistence type="predicted"/>
<evidence type="ECO:0000313" key="2">
    <source>
        <dbReference type="Proteomes" id="UP000002058"/>
    </source>
</evidence>
<dbReference type="PANTHER" id="PTHR18895">
    <property type="entry name" value="HEMK METHYLTRANSFERASE"/>
    <property type="match status" value="1"/>
</dbReference>
<dbReference type="InterPro" id="IPR002052">
    <property type="entry name" value="DNA_methylase_N6_adenine_CS"/>
</dbReference>
<sequence>MPRLPSTLLRRAYTVDPLLPLLLRECRDLDSARNELRWLREHAQSRDAANIRGDAWQQRQLRSMVRDRSRGKPLQPETETYTARTARLILSELGARRPSTAPFRILDLCTGTGCIPLLLHSLLAPSIPNLTIVGIDISPKALNLARRNLDYNISREHLLPRAKQDVHFLQANVLHDEETQRLNGVATTVPGLPTVLLDFPPAEANSGAKNADWDVLISNPPYISTADFGDGTTKRSVRLHEPKLALVPPPLTSSGQSQKMAYDEITAREDSFYPRLLDISEQIGSKLSIFECGDLGQARRITAMVDERKRSGSLSRKVKTEIWKCDGFEGNDTVTSGEDIGNQSDDDQGARAVVMYRNTVSR</sequence>
<dbReference type="GO" id="GO:0005739">
    <property type="term" value="C:mitochondrion"/>
    <property type="evidence" value="ECO:0007669"/>
    <property type="project" value="TreeGrafter"/>
</dbReference>
<dbReference type="VEuPathDB" id="FungiDB:UREG_03122"/>
<protein>
    <submittedName>
        <fullName evidence="1">Uncharacterized protein</fullName>
    </submittedName>
</protein>
<dbReference type="InterPro" id="IPR050320">
    <property type="entry name" value="N5-glutamine_MTase"/>
</dbReference>
<dbReference type="RefSeq" id="XP_002543606.1">
    <property type="nucleotide sequence ID" value="XM_002543560.1"/>
</dbReference>
<evidence type="ECO:0000313" key="1">
    <source>
        <dbReference type="EMBL" id="EEP78277.1"/>
    </source>
</evidence>
<dbReference type="eggNOG" id="KOG2904">
    <property type="taxonomic scope" value="Eukaryota"/>
</dbReference>
<reference evidence="2" key="1">
    <citation type="journal article" date="2009" name="Genome Res.">
        <title>Comparative genomic analyses of the human fungal pathogens Coccidioides and their relatives.</title>
        <authorList>
            <person name="Sharpton T.J."/>
            <person name="Stajich J.E."/>
            <person name="Rounsley S.D."/>
            <person name="Gardner M.J."/>
            <person name="Wortman J.R."/>
            <person name="Jordar V.S."/>
            <person name="Maiti R."/>
            <person name="Kodira C.D."/>
            <person name="Neafsey D.E."/>
            <person name="Zeng Q."/>
            <person name="Hung C.-Y."/>
            <person name="McMahan C."/>
            <person name="Muszewska A."/>
            <person name="Grynberg M."/>
            <person name="Mandel M.A."/>
            <person name="Kellner E.M."/>
            <person name="Barker B.M."/>
            <person name="Galgiani J.N."/>
            <person name="Orbach M.J."/>
            <person name="Kirkland T.N."/>
            <person name="Cole G.T."/>
            <person name="Henn M.R."/>
            <person name="Birren B.W."/>
            <person name="Taylor J.W."/>
        </authorList>
    </citation>
    <scope>NUCLEOTIDE SEQUENCE [LARGE SCALE GENOMIC DNA]</scope>
    <source>
        <strain evidence="2">UAMH 1704</strain>
    </source>
</reference>
<dbReference type="InterPro" id="IPR029063">
    <property type="entry name" value="SAM-dependent_MTases_sf"/>
</dbReference>
<dbReference type="FunCoup" id="C4JP63">
    <property type="interactions" value="66"/>
</dbReference>
<dbReference type="GO" id="GO:0032259">
    <property type="term" value="P:methylation"/>
    <property type="evidence" value="ECO:0007669"/>
    <property type="project" value="InterPro"/>
</dbReference>
<dbReference type="KEGG" id="ure:UREG_03122"/>
<dbReference type="InParanoid" id="C4JP63"/>
<accession>C4JP63</accession>
<dbReference type="EMBL" id="CH476616">
    <property type="protein sequence ID" value="EEP78277.1"/>
    <property type="molecule type" value="Genomic_DNA"/>
</dbReference>
<keyword evidence="2" id="KW-1185">Reference proteome</keyword>
<dbReference type="Gene3D" id="3.40.50.150">
    <property type="entry name" value="Vaccinia Virus protein VP39"/>
    <property type="match status" value="1"/>
</dbReference>
<dbReference type="GO" id="GO:0003676">
    <property type="term" value="F:nucleic acid binding"/>
    <property type="evidence" value="ECO:0007669"/>
    <property type="project" value="InterPro"/>
</dbReference>
<dbReference type="HOGENOM" id="CLU_018398_0_0_1"/>
<dbReference type="CDD" id="cd02440">
    <property type="entry name" value="AdoMet_MTases"/>
    <property type="match status" value="1"/>
</dbReference>
<gene>
    <name evidence="1" type="ORF">UREG_03122</name>
</gene>
<name>C4JP63_UNCRE</name>